<dbReference type="Pfam" id="PF07690">
    <property type="entry name" value="MFS_1"/>
    <property type="match status" value="1"/>
</dbReference>
<evidence type="ECO:0000256" key="6">
    <source>
        <dbReference type="SAM" id="MobiDB-lite"/>
    </source>
</evidence>
<evidence type="ECO:0000256" key="4">
    <source>
        <dbReference type="ARBA" id="ARBA00022989"/>
    </source>
</evidence>
<dbReference type="PANTHER" id="PTHR23513:SF18">
    <property type="entry name" value="INTEGRAL MEMBRANE PROTEIN"/>
    <property type="match status" value="1"/>
</dbReference>
<dbReference type="EMBL" id="BAAAOR010000005">
    <property type="protein sequence ID" value="GAA1505407.1"/>
    <property type="molecule type" value="Genomic_DNA"/>
</dbReference>
<feature type="transmembrane region" description="Helical" evidence="7">
    <location>
        <begin position="164"/>
        <end position="182"/>
    </location>
</feature>
<keyword evidence="4 7" id="KW-1133">Transmembrane helix</keyword>
<feature type="transmembrane region" description="Helical" evidence="7">
    <location>
        <begin position="287"/>
        <end position="306"/>
    </location>
</feature>
<evidence type="ECO:0000313" key="9">
    <source>
        <dbReference type="Proteomes" id="UP001500842"/>
    </source>
</evidence>
<feature type="transmembrane region" description="Helical" evidence="7">
    <location>
        <begin position="439"/>
        <end position="456"/>
    </location>
</feature>
<keyword evidence="5 7" id="KW-0472">Membrane</keyword>
<evidence type="ECO:0000256" key="2">
    <source>
        <dbReference type="ARBA" id="ARBA00022475"/>
    </source>
</evidence>
<feature type="transmembrane region" description="Helical" evidence="7">
    <location>
        <begin position="318"/>
        <end position="342"/>
    </location>
</feature>
<dbReference type="SUPFAM" id="SSF103473">
    <property type="entry name" value="MFS general substrate transporter"/>
    <property type="match status" value="1"/>
</dbReference>
<dbReference type="Proteomes" id="UP001500842">
    <property type="component" value="Unassembled WGS sequence"/>
</dbReference>
<feature type="transmembrane region" description="Helical" evidence="7">
    <location>
        <begin position="203"/>
        <end position="226"/>
    </location>
</feature>
<feature type="region of interest" description="Disordered" evidence="6">
    <location>
        <begin position="1"/>
        <end position="30"/>
    </location>
</feature>
<dbReference type="InterPro" id="IPR036259">
    <property type="entry name" value="MFS_trans_sf"/>
</dbReference>
<feature type="transmembrane region" description="Helical" evidence="7">
    <location>
        <begin position="138"/>
        <end position="158"/>
    </location>
</feature>
<feature type="transmembrane region" description="Helical" evidence="7">
    <location>
        <begin position="349"/>
        <end position="369"/>
    </location>
</feature>
<protein>
    <submittedName>
        <fullName evidence="8">MFS transporter</fullName>
    </submittedName>
</protein>
<feature type="compositionally biased region" description="Low complexity" evidence="6">
    <location>
        <begin position="15"/>
        <end position="25"/>
    </location>
</feature>
<comment type="caution">
    <text evidence="8">The sequence shown here is derived from an EMBL/GenBank/DDBJ whole genome shotgun (WGS) entry which is preliminary data.</text>
</comment>
<feature type="transmembrane region" description="Helical" evidence="7">
    <location>
        <begin position="107"/>
        <end position="126"/>
    </location>
</feature>
<evidence type="ECO:0000256" key="7">
    <source>
        <dbReference type="SAM" id="Phobius"/>
    </source>
</evidence>
<evidence type="ECO:0000256" key="3">
    <source>
        <dbReference type="ARBA" id="ARBA00022692"/>
    </source>
</evidence>
<dbReference type="InterPro" id="IPR011701">
    <property type="entry name" value="MFS"/>
</dbReference>
<proteinExistence type="predicted"/>
<dbReference type="RefSeq" id="WP_246086884.1">
    <property type="nucleotide sequence ID" value="NZ_BAAAOR010000005.1"/>
</dbReference>
<dbReference type="Gene3D" id="1.20.1250.20">
    <property type="entry name" value="MFS general substrate transporter like domains"/>
    <property type="match status" value="1"/>
</dbReference>
<keyword evidence="2" id="KW-1003">Cell membrane</keyword>
<comment type="subcellular location">
    <subcellularLocation>
        <location evidence="1">Cell membrane</location>
        <topology evidence="1">Multi-pass membrane protein</topology>
    </subcellularLocation>
</comment>
<gene>
    <name evidence="8" type="ORF">GCM10009788_06290</name>
</gene>
<sequence length="480" mass="49216">MSTDGPDPSTPPERGPAGEAPAETGSVRAAKATARGVKGFARVTGRASRATVRTARKAAGAQGAERSGLNRLIELHAANAAGDSAFAIALAGTVFFAGATSGERGPVLLFLGLTMVPFAIVAPLIGPFLDRFSHGRRWAIGATFALRAFLCWVLAGTLDDGSPWFYVAALGVLVSSKAYGVAKAAAVPRLLPQEITLVKANGRVALAGVVGACVSGPLAGAAYWIGPEWACRYAFLVFTVGTVAAILLPGRVDSSAGEESVDAPRGSATGPRRGLPPRVAFALRANCGPRLLSGFLTMFMTFVLLTEPLDGWESKTRATLLVGLVVGAAGLGNTVGIVVASLARRINPAVMVVIALIADIVALVFATLFYGLVPLVALGLTVGLMQYLAKVSLDSTIQSGVPVRAHASAFAKGDTTLQLAWVFGGFLGVVMSYPAVNGIGLAFAAVLLTAWAVFVLRTRPKPKTARSAAATTPSGAAPRG</sequence>
<evidence type="ECO:0000256" key="1">
    <source>
        <dbReference type="ARBA" id="ARBA00004651"/>
    </source>
</evidence>
<feature type="transmembrane region" description="Helical" evidence="7">
    <location>
        <begin position="232"/>
        <end position="250"/>
    </location>
</feature>
<evidence type="ECO:0000313" key="8">
    <source>
        <dbReference type="EMBL" id="GAA1505407.1"/>
    </source>
</evidence>
<accession>A0ABN1ZVP0</accession>
<name>A0ABN1ZVP0_9ACTN</name>
<dbReference type="PANTHER" id="PTHR23513">
    <property type="entry name" value="INTEGRAL MEMBRANE EFFLUX PROTEIN-RELATED"/>
    <property type="match status" value="1"/>
</dbReference>
<evidence type="ECO:0000256" key="5">
    <source>
        <dbReference type="ARBA" id="ARBA00023136"/>
    </source>
</evidence>
<keyword evidence="3 7" id="KW-0812">Transmembrane</keyword>
<organism evidence="8 9">
    <name type="scientific">Nocardioides humi</name>
    <dbReference type="NCBI Taxonomy" id="449461"/>
    <lineage>
        <taxon>Bacteria</taxon>
        <taxon>Bacillati</taxon>
        <taxon>Actinomycetota</taxon>
        <taxon>Actinomycetes</taxon>
        <taxon>Propionibacteriales</taxon>
        <taxon>Nocardioidaceae</taxon>
        <taxon>Nocardioides</taxon>
    </lineage>
</organism>
<keyword evidence="9" id="KW-1185">Reference proteome</keyword>
<feature type="transmembrane region" description="Helical" evidence="7">
    <location>
        <begin position="80"/>
        <end position="101"/>
    </location>
</feature>
<reference evidence="8 9" key="1">
    <citation type="journal article" date="2019" name="Int. J. Syst. Evol. Microbiol.">
        <title>The Global Catalogue of Microorganisms (GCM) 10K type strain sequencing project: providing services to taxonomists for standard genome sequencing and annotation.</title>
        <authorList>
            <consortium name="The Broad Institute Genomics Platform"/>
            <consortium name="The Broad Institute Genome Sequencing Center for Infectious Disease"/>
            <person name="Wu L."/>
            <person name="Ma J."/>
        </authorList>
    </citation>
    <scope>NUCLEOTIDE SEQUENCE [LARGE SCALE GENOMIC DNA]</scope>
    <source>
        <strain evidence="8 9">JCM 14942</strain>
    </source>
</reference>